<dbReference type="EMBL" id="CP002456">
    <property type="protein sequence ID" value="ADU91467.1"/>
    <property type="molecule type" value="Genomic_DNA"/>
</dbReference>
<reference evidence="1 2" key="1">
    <citation type="journal article" date="2011" name="J. Bacteriol.">
        <title>Genome sequence of Taylorella equigenitalis MCE9, the causative agent of contagious equine metritis.</title>
        <authorList>
            <person name="Hebert L."/>
            <person name="Moumen B."/>
            <person name="Duquesne F."/>
            <person name="Breuil M.F."/>
            <person name="Laugier C."/>
            <person name="Batto J.M."/>
            <person name="Renault P."/>
            <person name="Petry S."/>
        </authorList>
    </citation>
    <scope>NUCLEOTIDE SEQUENCE [LARGE SCALE GENOMIC DNA]</scope>
    <source>
        <strain evidence="1 2">MCE9</strain>
    </source>
</reference>
<dbReference type="AlphaFoldDB" id="A0A654KGA5"/>
<dbReference type="Proteomes" id="UP000007472">
    <property type="component" value="Chromosome"/>
</dbReference>
<dbReference type="KEGG" id="teq:TEQUI_0525"/>
<proteinExistence type="predicted"/>
<evidence type="ECO:0000313" key="2">
    <source>
        <dbReference type="Proteomes" id="UP000007472"/>
    </source>
</evidence>
<gene>
    <name evidence="1" type="ordered locus">TEQUI_0525</name>
</gene>
<organism evidence="1 2">
    <name type="scientific">Taylorella equigenitalis (strain MCE9)</name>
    <dbReference type="NCBI Taxonomy" id="937774"/>
    <lineage>
        <taxon>Bacteria</taxon>
        <taxon>Pseudomonadati</taxon>
        <taxon>Pseudomonadota</taxon>
        <taxon>Betaproteobacteria</taxon>
        <taxon>Burkholderiales</taxon>
        <taxon>Alcaligenaceae</taxon>
        <taxon>Taylorella</taxon>
    </lineage>
</organism>
<evidence type="ECO:0000313" key="1">
    <source>
        <dbReference type="EMBL" id="ADU91467.1"/>
    </source>
</evidence>
<accession>A0A654KGA5</accession>
<name>A0A654KGA5_TAYEM</name>
<sequence length="70" mass="8183">MLLGDMMKKFNFLFVAMFLFLGLNTLSYSQDANITVPEAPERTHAQVFKYMVLAKCLYKGYQGEMRYLMI</sequence>
<protein>
    <submittedName>
        <fullName evidence="1">Uncharacterized protein</fullName>
    </submittedName>
</protein>